<dbReference type="Proteomes" id="UP000053825">
    <property type="component" value="Unassembled WGS sequence"/>
</dbReference>
<feature type="domain" description="Homeobox" evidence="8">
    <location>
        <begin position="13"/>
        <end position="73"/>
    </location>
</feature>
<protein>
    <submittedName>
        <fullName evidence="9">Homeobox protein Hox-A3</fullName>
    </submittedName>
</protein>
<dbReference type="EMBL" id="KQ414721">
    <property type="protein sequence ID" value="KOC62749.1"/>
    <property type="molecule type" value="Genomic_DNA"/>
</dbReference>
<dbReference type="GO" id="GO:0005634">
    <property type="term" value="C:nucleus"/>
    <property type="evidence" value="ECO:0007669"/>
    <property type="project" value="UniProtKB-SubCell"/>
</dbReference>
<evidence type="ECO:0000259" key="8">
    <source>
        <dbReference type="PROSITE" id="PS50071"/>
    </source>
</evidence>
<keyword evidence="2 5" id="KW-0238">DNA-binding</keyword>
<dbReference type="CDD" id="cd00086">
    <property type="entry name" value="homeodomain"/>
    <property type="match status" value="1"/>
</dbReference>
<dbReference type="Gene3D" id="1.10.10.60">
    <property type="entry name" value="Homeodomain-like"/>
    <property type="match status" value="1"/>
</dbReference>
<comment type="subcellular location">
    <subcellularLocation>
        <location evidence="1 5 6">Nucleus</location>
    </subcellularLocation>
</comment>
<feature type="DNA-binding region" description="Homeobox" evidence="5">
    <location>
        <begin position="15"/>
        <end position="74"/>
    </location>
</feature>
<dbReference type="PANTHER" id="PTHR45664:SF12">
    <property type="entry name" value="PANCREAS_DUODENUM HOMEOBOX PROTEIN 1"/>
    <property type="match status" value="1"/>
</dbReference>
<dbReference type="GO" id="GO:0045944">
    <property type="term" value="P:positive regulation of transcription by RNA polymerase II"/>
    <property type="evidence" value="ECO:0007669"/>
    <property type="project" value="UniProtKB-ARBA"/>
</dbReference>
<dbReference type="PROSITE" id="PS00027">
    <property type="entry name" value="HOMEOBOX_1"/>
    <property type="match status" value="1"/>
</dbReference>
<dbReference type="SMART" id="SM00389">
    <property type="entry name" value="HOX"/>
    <property type="match status" value="1"/>
</dbReference>
<reference evidence="9 10" key="1">
    <citation type="submission" date="2015-07" db="EMBL/GenBank/DDBJ databases">
        <title>The genome of Habropoda laboriosa.</title>
        <authorList>
            <person name="Pan H."/>
            <person name="Kapheim K."/>
        </authorList>
    </citation>
    <scope>NUCLEOTIDE SEQUENCE [LARGE SCALE GENOMIC DNA]</scope>
    <source>
        <strain evidence="9">0110345459</strain>
    </source>
</reference>
<feature type="compositionally biased region" description="Polar residues" evidence="7">
    <location>
        <begin position="78"/>
        <end position="90"/>
    </location>
</feature>
<evidence type="ECO:0000313" key="9">
    <source>
        <dbReference type="EMBL" id="KOC62749.1"/>
    </source>
</evidence>
<dbReference type="InterPro" id="IPR009057">
    <property type="entry name" value="Homeodomain-like_sf"/>
</dbReference>
<keyword evidence="3 5" id="KW-0371">Homeobox</keyword>
<dbReference type="SUPFAM" id="SSF46689">
    <property type="entry name" value="Homeodomain-like"/>
    <property type="match status" value="1"/>
</dbReference>
<dbReference type="InterPro" id="IPR017970">
    <property type="entry name" value="Homeobox_CS"/>
</dbReference>
<dbReference type="AlphaFoldDB" id="A0A0L7QW31"/>
<evidence type="ECO:0000256" key="7">
    <source>
        <dbReference type="SAM" id="MobiDB-lite"/>
    </source>
</evidence>
<dbReference type="OrthoDB" id="6159439at2759"/>
<keyword evidence="4 5" id="KW-0539">Nucleus</keyword>
<evidence type="ECO:0000256" key="4">
    <source>
        <dbReference type="ARBA" id="ARBA00023242"/>
    </source>
</evidence>
<dbReference type="GO" id="GO:0000978">
    <property type="term" value="F:RNA polymerase II cis-regulatory region sequence-specific DNA binding"/>
    <property type="evidence" value="ECO:0007669"/>
    <property type="project" value="TreeGrafter"/>
</dbReference>
<evidence type="ECO:0000256" key="1">
    <source>
        <dbReference type="ARBA" id="ARBA00004123"/>
    </source>
</evidence>
<sequence length="303" mass="34401">MEFSVAGGQKKQSSGKRSRTAYSSAQLMELEKEFLCGRYLCRPRRIEMAATLCLTERQIKIWFQNRRMKFKKEHISKTGGSVKTGSPKTTSTDKKPEVASPSTSPLNWTVQKTVQQSSPVQNQSTNNLPTSYSTNLQDAAAALPEMSRESFNCNQYGGQTYVNTANRMQPSYVPQDKTFFVEQQRFQGQMEQPVNLYTQQQSYNYFQQQWNAQSQGNNFVYNSYGQEMNSCALAGNNQQSLKQNVENPVQDLSLLTDLNFWMNECSNEFQSTALNKGLDEAVRNVVSMDYQTSELIASNLMSL</sequence>
<evidence type="ECO:0000256" key="3">
    <source>
        <dbReference type="ARBA" id="ARBA00023155"/>
    </source>
</evidence>
<evidence type="ECO:0000256" key="5">
    <source>
        <dbReference type="PROSITE-ProRule" id="PRU00108"/>
    </source>
</evidence>
<dbReference type="PANTHER" id="PTHR45664">
    <property type="entry name" value="PROTEIN ZERKNUELLT 1-RELATED"/>
    <property type="match status" value="1"/>
</dbReference>
<evidence type="ECO:0000256" key="2">
    <source>
        <dbReference type="ARBA" id="ARBA00023125"/>
    </source>
</evidence>
<feature type="region of interest" description="Disordered" evidence="7">
    <location>
        <begin position="74"/>
        <end position="105"/>
    </location>
</feature>
<dbReference type="PROSITE" id="PS50071">
    <property type="entry name" value="HOMEOBOX_2"/>
    <property type="match status" value="1"/>
</dbReference>
<proteinExistence type="predicted"/>
<dbReference type="InterPro" id="IPR001356">
    <property type="entry name" value="HD"/>
</dbReference>
<dbReference type="Pfam" id="PF00046">
    <property type="entry name" value="Homeodomain"/>
    <property type="match status" value="1"/>
</dbReference>
<name>A0A0L7QW31_9HYME</name>
<evidence type="ECO:0000313" key="10">
    <source>
        <dbReference type="Proteomes" id="UP000053825"/>
    </source>
</evidence>
<feature type="region of interest" description="Disordered" evidence="7">
    <location>
        <begin position="1"/>
        <end position="22"/>
    </location>
</feature>
<accession>A0A0L7QW31</accession>
<organism evidence="9 10">
    <name type="scientific">Habropoda laboriosa</name>
    <dbReference type="NCBI Taxonomy" id="597456"/>
    <lineage>
        <taxon>Eukaryota</taxon>
        <taxon>Metazoa</taxon>
        <taxon>Ecdysozoa</taxon>
        <taxon>Arthropoda</taxon>
        <taxon>Hexapoda</taxon>
        <taxon>Insecta</taxon>
        <taxon>Pterygota</taxon>
        <taxon>Neoptera</taxon>
        <taxon>Endopterygota</taxon>
        <taxon>Hymenoptera</taxon>
        <taxon>Apocrita</taxon>
        <taxon>Aculeata</taxon>
        <taxon>Apoidea</taxon>
        <taxon>Anthophila</taxon>
        <taxon>Apidae</taxon>
        <taxon>Habropoda</taxon>
    </lineage>
</organism>
<gene>
    <name evidence="9" type="ORF">WH47_03733</name>
</gene>
<dbReference type="InterPro" id="IPR020479">
    <property type="entry name" value="HD_metazoa"/>
</dbReference>
<keyword evidence="10" id="KW-1185">Reference proteome</keyword>
<dbReference type="PRINTS" id="PR00024">
    <property type="entry name" value="HOMEOBOX"/>
</dbReference>
<evidence type="ECO:0000256" key="6">
    <source>
        <dbReference type="RuleBase" id="RU000682"/>
    </source>
</evidence>
<dbReference type="STRING" id="597456.A0A0L7QW31"/>
<dbReference type="GO" id="GO:0000981">
    <property type="term" value="F:DNA-binding transcription factor activity, RNA polymerase II-specific"/>
    <property type="evidence" value="ECO:0007669"/>
    <property type="project" value="InterPro"/>
</dbReference>